<evidence type="ECO:0000256" key="6">
    <source>
        <dbReference type="ARBA" id="ARBA00022989"/>
    </source>
</evidence>
<dbReference type="PANTHER" id="PTHR46539:SF1">
    <property type="entry name" value="E3 UBIQUITIN-PROTEIN LIGASE ATL42"/>
    <property type="match status" value="1"/>
</dbReference>
<feature type="region of interest" description="Disordered" evidence="9">
    <location>
        <begin position="370"/>
        <end position="418"/>
    </location>
</feature>
<organism evidence="12 13">
    <name type="scientific">Mycoemilia scoparia</name>
    <dbReference type="NCBI Taxonomy" id="417184"/>
    <lineage>
        <taxon>Eukaryota</taxon>
        <taxon>Fungi</taxon>
        <taxon>Fungi incertae sedis</taxon>
        <taxon>Zoopagomycota</taxon>
        <taxon>Kickxellomycotina</taxon>
        <taxon>Kickxellomycetes</taxon>
        <taxon>Kickxellales</taxon>
        <taxon>Kickxellaceae</taxon>
        <taxon>Mycoemilia</taxon>
    </lineage>
</organism>
<feature type="transmembrane region" description="Helical" evidence="10">
    <location>
        <begin position="60"/>
        <end position="81"/>
    </location>
</feature>
<protein>
    <recommendedName>
        <fullName evidence="11">RING-type domain-containing protein</fullName>
    </recommendedName>
</protein>
<reference evidence="12" key="1">
    <citation type="submission" date="2022-07" db="EMBL/GenBank/DDBJ databases">
        <title>Phylogenomic reconstructions and comparative analyses of Kickxellomycotina fungi.</title>
        <authorList>
            <person name="Reynolds N.K."/>
            <person name="Stajich J.E."/>
            <person name="Barry K."/>
            <person name="Grigoriev I.V."/>
            <person name="Crous P."/>
            <person name="Smith M.E."/>
        </authorList>
    </citation>
    <scope>NUCLEOTIDE SEQUENCE</scope>
    <source>
        <strain evidence="12">NBRC 100468</strain>
    </source>
</reference>
<feature type="compositionally biased region" description="Basic residues" evidence="9">
    <location>
        <begin position="394"/>
        <end position="410"/>
    </location>
</feature>
<feature type="domain" description="RING-type" evidence="11">
    <location>
        <begin position="317"/>
        <end position="359"/>
    </location>
</feature>
<dbReference type="GO" id="GO:0016020">
    <property type="term" value="C:membrane"/>
    <property type="evidence" value="ECO:0007669"/>
    <property type="project" value="UniProtKB-SubCell"/>
</dbReference>
<keyword evidence="3" id="KW-0479">Metal-binding</keyword>
<keyword evidence="5" id="KW-0862">Zinc</keyword>
<dbReference type="SMART" id="SM00184">
    <property type="entry name" value="RING"/>
    <property type="match status" value="1"/>
</dbReference>
<sequence>MAQNEADQFPLGASLDGSSSSSPSSDVSRSDLSSLASPSGTPSSSSSSDGSNNATKWRTYYFAALAIAVIIVAVLVSQTIIHTRKVRARRAAAEANGGQPPNDQLYYMSAVPFIRSSNNQNRRKKKKIVLNSEQVELISTHTWKESDAKRDNLLPEDVVPIQEYIVNESDSGDDGASSLSDQGEKSGVGRSAIGNNGADDGNVGEWKQESSKSPSGTTGGAPTGKVSFENNASNLHMTNSNTESEKHATKSSSSNKVSQVIGSQSETPLPSSSPENKEEPSKQNSEGHTSVQIGATPGAVQRSHTINTLPEYTHETCAVCIDEFEEGDKLRVLPCGHGFHKECIDPWLIKKSVECPLCKSDVRIGLGLPIPEKKNEDGSAGNDNNGGDITTSQRNHRHYRHYGRQRHRFSPHPPMNPEARSHVFPHHGPSPYDLVFIPVHQRHEYYDNGGSRSYYYGRPAYQRDNHNPDNNASHGGGGGSNSLGLSNLTRQFRGLFNRSNTNNGNGAANTTAGSDRNV</sequence>
<feature type="compositionally biased region" description="Polar residues" evidence="9">
    <location>
        <begin position="250"/>
        <end position="267"/>
    </location>
</feature>
<evidence type="ECO:0000256" key="7">
    <source>
        <dbReference type="ARBA" id="ARBA00023136"/>
    </source>
</evidence>
<name>A0A9W7ZR22_9FUNG</name>
<feature type="compositionally biased region" description="Polar residues" evidence="9">
    <location>
        <begin position="282"/>
        <end position="293"/>
    </location>
</feature>
<evidence type="ECO:0000256" key="2">
    <source>
        <dbReference type="ARBA" id="ARBA00022692"/>
    </source>
</evidence>
<dbReference type="Proteomes" id="UP001150538">
    <property type="component" value="Unassembled WGS sequence"/>
</dbReference>
<evidence type="ECO:0000256" key="4">
    <source>
        <dbReference type="ARBA" id="ARBA00022771"/>
    </source>
</evidence>
<feature type="region of interest" description="Disordered" evidence="9">
    <location>
        <begin position="167"/>
        <end position="300"/>
    </location>
</feature>
<evidence type="ECO:0000256" key="5">
    <source>
        <dbReference type="ARBA" id="ARBA00022833"/>
    </source>
</evidence>
<dbReference type="SUPFAM" id="SSF57850">
    <property type="entry name" value="RING/U-box"/>
    <property type="match status" value="1"/>
</dbReference>
<keyword evidence="4 8" id="KW-0863">Zinc-finger</keyword>
<feature type="compositionally biased region" description="Low complexity" evidence="9">
    <location>
        <begin position="378"/>
        <end position="388"/>
    </location>
</feature>
<feature type="region of interest" description="Disordered" evidence="9">
    <location>
        <begin position="456"/>
        <end position="518"/>
    </location>
</feature>
<keyword evidence="7 10" id="KW-0472">Membrane</keyword>
<dbReference type="AlphaFoldDB" id="A0A9W7ZR22"/>
<feature type="compositionally biased region" description="Polar residues" evidence="9">
    <location>
        <begin position="228"/>
        <end position="242"/>
    </location>
</feature>
<dbReference type="Pfam" id="PF13639">
    <property type="entry name" value="zf-RING_2"/>
    <property type="match status" value="1"/>
</dbReference>
<feature type="compositionally biased region" description="Low complexity" evidence="9">
    <location>
        <begin position="10"/>
        <end position="52"/>
    </location>
</feature>
<dbReference type="EMBL" id="JANBPU010000562">
    <property type="protein sequence ID" value="KAJ1910535.1"/>
    <property type="molecule type" value="Genomic_DNA"/>
</dbReference>
<keyword evidence="13" id="KW-1185">Reference proteome</keyword>
<evidence type="ECO:0000313" key="12">
    <source>
        <dbReference type="EMBL" id="KAJ1910535.1"/>
    </source>
</evidence>
<dbReference type="InterPro" id="IPR013083">
    <property type="entry name" value="Znf_RING/FYVE/PHD"/>
</dbReference>
<evidence type="ECO:0000313" key="13">
    <source>
        <dbReference type="Proteomes" id="UP001150538"/>
    </source>
</evidence>
<evidence type="ECO:0000256" key="3">
    <source>
        <dbReference type="ARBA" id="ARBA00022723"/>
    </source>
</evidence>
<comment type="subcellular location">
    <subcellularLocation>
        <location evidence="1">Membrane</location>
    </subcellularLocation>
</comment>
<feature type="compositionally biased region" description="Low complexity" evidence="9">
    <location>
        <begin position="500"/>
        <end position="518"/>
    </location>
</feature>
<comment type="caution">
    <text evidence="12">The sequence shown here is derived from an EMBL/GenBank/DDBJ whole genome shotgun (WGS) entry which is preliminary data.</text>
</comment>
<dbReference type="Gene3D" id="3.30.40.10">
    <property type="entry name" value="Zinc/RING finger domain, C3HC4 (zinc finger)"/>
    <property type="match status" value="1"/>
</dbReference>
<dbReference type="CDD" id="cd16454">
    <property type="entry name" value="RING-H2_PA-TM-RING"/>
    <property type="match status" value="1"/>
</dbReference>
<dbReference type="InterPro" id="IPR001841">
    <property type="entry name" value="Znf_RING"/>
</dbReference>
<keyword evidence="6 10" id="KW-1133">Transmembrane helix</keyword>
<evidence type="ECO:0000256" key="8">
    <source>
        <dbReference type="PROSITE-ProRule" id="PRU00175"/>
    </source>
</evidence>
<gene>
    <name evidence="12" type="ORF">H4219_006186</name>
</gene>
<proteinExistence type="predicted"/>
<dbReference type="OrthoDB" id="8062037at2759"/>
<evidence type="ECO:0000256" key="9">
    <source>
        <dbReference type="SAM" id="MobiDB-lite"/>
    </source>
</evidence>
<keyword evidence="2 10" id="KW-0812">Transmembrane</keyword>
<accession>A0A9W7ZR22</accession>
<dbReference type="GO" id="GO:0008270">
    <property type="term" value="F:zinc ion binding"/>
    <property type="evidence" value="ECO:0007669"/>
    <property type="project" value="UniProtKB-KW"/>
</dbReference>
<evidence type="ECO:0000256" key="10">
    <source>
        <dbReference type="SAM" id="Phobius"/>
    </source>
</evidence>
<evidence type="ECO:0000256" key="1">
    <source>
        <dbReference type="ARBA" id="ARBA00004370"/>
    </source>
</evidence>
<dbReference type="PROSITE" id="PS50089">
    <property type="entry name" value="ZF_RING_2"/>
    <property type="match status" value="1"/>
</dbReference>
<feature type="region of interest" description="Disordered" evidence="9">
    <location>
        <begin position="1"/>
        <end position="52"/>
    </location>
</feature>
<dbReference type="PANTHER" id="PTHR46539">
    <property type="entry name" value="E3 UBIQUITIN-PROTEIN LIGASE ATL42"/>
    <property type="match status" value="1"/>
</dbReference>
<evidence type="ECO:0000259" key="11">
    <source>
        <dbReference type="PROSITE" id="PS50089"/>
    </source>
</evidence>
<dbReference type="FunFam" id="3.30.40.10:FF:000388">
    <property type="entry name" value="Putative RING zinc finger domain superfamily protein"/>
    <property type="match status" value="1"/>
</dbReference>